<organism evidence="4 5">
    <name type="scientific">Halostreptopolyspora alba</name>
    <dbReference type="NCBI Taxonomy" id="2487137"/>
    <lineage>
        <taxon>Bacteria</taxon>
        <taxon>Bacillati</taxon>
        <taxon>Actinomycetota</taxon>
        <taxon>Actinomycetes</taxon>
        <taxon>Streptosporangiales</taxon>
        <taxon>Nocardiopsidaceae</taxon>
        <taxon>Halostreptopolyspora</taxon>
    </lineage>
</organism>
<dbReference type="OrthoDB" id="3307525at2"/>
<dbReference type="Pfam" id="PF20028">
    <property type="entry name" value="VMAP-C"/>
    <property type="match status" value="1"/>
</dbReference>
<evidence type="ECO:0000256" key="1">
    <source>
        <dbReference type="SAM" id="MobiDB-lite"/>
    </source>
</evidence>
<gene>
    <name evidence="4" type="ORF">EFW17_04490</name>
</gene>
<feature type="domain" description="vWA-MoxR associated protein C-terminal" evidence="3">
    <location>
        <begin position="381"/>
        <end position="625"/>
    </location>
</feature>
<dbReference type="EMBL" id="RJMB01000003">
    <property type="protein sequence ID" value="RNL86467.1"/>
    <property type="molecule type" value="Genomic_DNA"/>
</dbReference>
<dbReference type="InterPro" id="IPR045450">
    <property type="entry name" value="VMAP_C"/>
</dbReference>
<accession>A0A3N0EFC6</accession>
<keyword evidence="5" id="KW-1185">Reference proteome</keyword>
<dbReference type="SUPFAM" id="SSF50494">
    <property type="entry name" value="Trypsin-like serine proteases"/>
    <property type="match status" value="1"/>
</dbReference>
<evidence type="ECO:0008006" key="6">
    <source>
        <dbReference type="Google" id="ProtNLM"/>
    </source>
</evidence>
<dbReference type="Proteomes" id="UP000269198">
    <property type="component" value="Unassembled WGS sequence"/>
</dbReference>
<dbReference type="AlphaFoldDB" id="A0A3N0EFC6"/>
<feature type="domain" description="vWA-MoxR associated protein middle region 0" evidence="2">
    <location>
        <begin position="252"/>
        <end position="338"/>
    </location>
</feature>
<dbReference type="Pfam" id="PF13365">
    <property type="entry name" value="Trypsin_2"/>
    <property type="match status" value="1"/>
</dbReference>
<evidence type="ECO:0000259" key="2">
    <source>
        <dbReference type="Pfam" id="PF19916"/>
    </source>
</evidence>
<dbReference type="Pfam" id="PF19916">
    <property type="entry name" value="VMAP-M0"/>
    <property type="match status" value="1"/>
</dbReference>
<evidence type="ECO:0000313" key="4">
    <source>
        <dbReference type="EMBL" id="RNL86467.1"/>
    </source>
</evidence>
<feature type="compositionally biased region" description="Polar residues" evidence="1">
    <location>
        <begin position="1"/>
        <end position="12"/>
    </location>
</feature>
<dbReference type="InterPro" id="IPR045555">
    <property type="entry name" value="VMAP-M0"/>
</dbReference>
<name>A0A3N0EFC6_9ACTN</name>
<feature type="region of interest" description="Disordered" evidence="1">
    <location>
        <begin position="1"/>
        <end position="34"/>
    </location>
</feature>
<proteinExistence type="predicted"/>
<protein>
    <recommendedName>
        <fullName evidence="6">Serine protease</fullName>
    </recommendedName>
</protein>
<comment type="caution">
    <text evidence="4">The sequence shown here is derived from an EMBL/GenBank/DDBJ whole genome shotgun (WGS) entry which is preliminary data.</text>
</comment>
<reference evidence="4 5" key="1">
    <citation type="submission" date="2018-11" db="EMBL/GenBank/DDBJ databases">
        <title>The genome draft of YIM 96095.</title>
        <authorList>
            <person name="Tang S.-K."/>
            <person name="Chunyu W.-X."/>
            <person name="Feng Y.-Z."/>
        </authorList>
    </citation>
    <scope>NUCLEOTIDE SEQUENCE [LARGE SCALE GENOMIC DNA]</scope>
    <source>
        <strain evidence="4 5">YIM 96095</strain>
    </source>
</reference>
<dbReference type="InterPro" id="IPR009003">
    <property type="entry name" value="Peptidase_S1_PA"/>
</dbReference>
<evidence type="ECO:0000259" key="3">
    <source>
        <dbReference type="Pfam" id="PF20028"/>
    </source>
</evidence>
<evidence type="ECO:0000313" key="5">
    <source>
        <dbReference type="Proteomes" id="UP000269198"/>
    </source>
</evidence>
<dbReference type="RefSeq" id="WP_123199992.1">
    <property type="nucleotide sequence ID" value="NZ_RJMB01000003.1"/>
</dbReference>
<sequence length="648" mass="70962">MEPAESQSSQMTVPRPRTTEESDRATVASPFPALPPTWQVRITGPDGTVAGGGVLVPGSRVLTCVHVVDQALGRGHGSHPPGPEDVVYVDVPHHVQYPHTSARVIDTSWNSERDTTLLRLGDHPWQGVPAPARLSSRTSEILASRHPYPVRVQGYPRSTPDGLSATARVVGLGGDLPQRAQVDIDPRQPVRFEPGFSGCGVLDTSDGSVIGILTSALQDAPDNAGRLSDRHGRIGLMEPVEMVEALREHTADPELEEVRGLLSDMLFEAAWEPYGAATRHRATERVRFHSAWEAFAYLRDLTPRPDGLPCEVVFVEEIARSGKGAAASRVLRSYSDSRHPSEVPRQALARLRADSVPERPETAVLIVSVEPVPGDSDYPRGYLVSHWLRDGYGTDKGTPFRMSENGLREALLRLIDEAEARLPARAGDTELRLELVLPFALLTEPVAQWRLSAPLTGEGERLGASYEIVLHAYERVNDPGWERARRKLQRSWRELVDNGEGRVHLIEPGPAAETGARLSDQLNGPGIVLCVLGVAAESADGGRQLAVALQAGLPAIAWLRGEDERRTRGFHDRMTEIVHGGGGDTTICAQDLVSLPRQLREWRTQSGQPTNEEHDPYDIIILLDNMDQMRELQQIGILASPKPGSRRD</sequence>